<reference evidence="1 2" key="1">
    <citation type="journal article" date="2008" name="Int. J. Syst. Evol. Microbiol.">
        <title>Amphritea japonica sp. nov. and Amphritea balenae sp. nov., isolated from the sediment adjacent to sperm whale carcasses off Kagoshima, Japan.</title>
        <authorList>
            <person name="Miyazaki M."/>
            <person name="Nogi Y."/>
            <person name="Fujiwara Y."/>
            <person name="Kawato M."/>
            <person name="Nagahama T."/>
            <person name="Kubokawa K."/>
            <person name="Horikoshi K."/>
        </authorList>
    </citation>
    <scope>NUCLEOTIDE SEQUENCE [LARGE SCALE GENOMIC DNA]</scope>
    <source>
        <strain evidence="1 2">ATCC BAA-1530</strain>
    </source>
</reference>
<dbReference type="RefSeq" id="WP_019620037.1">
    <property type="nucleotide sequence ID" value="NZ_AP014545.1"/>
</dbReference>
<dbReference type="EMBL" id="AP014545">
    <property type="protein sequence ID" value="BBB27152.1"/>
    <property type="molecule type" value="Genomic_DNA"/>
</dbReference>
<keyword evidence="2" id="KW-1185">Reference proteome</keyword>
<dbReference type="AlphaFoldDB" id="A0A7R6STY9"/>
<dbReference type="InterPro" id="IPR011051">
    <property type="entry name" value="RmlC_Cupin_sf"/>
</dbReference>
<evidence type="ECO:0000313" key="2">
    <source>
        <dbReference type="Proteomes" id="UP000595663"/>
    </source>
</evidence>
<organism evidence="1 2">
    <name type="scientific">Amphritea japonica ATCC BAA-1530</name>
    <dbReference type="NCBI Taxonomy" id="1278309"/>
    <lineage>
        <taxon>Bacteria</taxon>
        <taxon>Pseudomonadati</taxon>
        <taxon>Pseudomonadota</taxon>
        <taxon>Gammaproteobacteria</taxon>
        <taxon>Oceanospirillales</taxon>
        <taxon>Oceanospirillaceae</taxon>
        <taxon>Amphritea</taxon>
    </lineage>
</organism>
<evidence type="ECO:0008006" key="3">
    <source>
        <dbReference type="Google" id="ProtNLM"/>
    </source>
</evidence>
<sequence length="184" mass="20294">MSFNLESFIADCKSAVEGDKPQEVIAELVQSAVQDYKGVMAAIGEPKRAMIEKLYVSDSLTIVNVVWAPKMTLMPHNHNTWAIIGVYSGREDNIFWRRLKDDKNGKIEAAGAQSIAATEVAKLGKNIVHSVTNPTSEFTGAIHVYGGNFFELDRSEWDPMSLNEGVYDVEKALALFEAENAALK</sequence>
<dbReference type="OrthoDB" id="7059163at2"/>
<gene>
    <name evidence="1" type="ORF">AMJAP_2564</name>
</gene>
<dbReference type="Gene3D" id="2.60.120.10">
    <property type="entry name" value="Jelly Rolls"/>
    <property type="match status" value="1"/>
</dbReference>
<name>A0A7R6STY9_9GAMM</name>
<protein>
    <recommendedName>
        <fullName evidence="3">Metal-dependent protein of the double-stranded beta helix superfamily-like protein</fullName>
    </recommendedName>
</protein>
<dbReference type="SUPFAM" id="SSF51182">
    <property type="entry name" value="RmlC-like cupins"/>
    <property type="match status" value="1"/>
</dbReference>
<proteinExistence type="predicted"/>
<evidence type="ECO:0000313" key="1">
    <source>
        <dbReference type="EMBL" id="BBB27152.1"/>
    </source>
</evidence>
<accession>A0A7R6STY9</accession>
<dbReference type="InterPro" id="IPR014710">
    <property type="entry name" value="RmlC-like_jellyroll"/>
</dbReference>
<dbReference type="KEGG" id="ajp:AMJAP_2564"/>
<dbReference type="Proteomes" id="UP000595663">
    <property type="component" value="Chromosome"/>
</dbReference>